<evidence type="ECO:0000313" key="1">
    <source>
        <dbReference type="EMBL" id="CAB4044880.1"/>
    </source>
</evidence>
<sequence>IRDEEEDERFYQMNREEAIRWLEQSKSDLKSSRWSLQSGPPFNAMACFHSHQVLEKCLKAMFFYYCGISGQLLGSHEVEELADVLKKETGRPNEAVMESVRKLPKYRYYLGTRYPNCQPFNIVPAEAFDKNEAEMAVDAATKVLGYVKDCLKE</sequence>
<gene>
    <name evidence="1" type="ORF">PACLA_8A047219</name>
</gene>
<dbReference type="Proteomes" id="UP001152795">
    <property type="component" value="Unassembled WGS sequence"/>
</dbReference>
<keyword evidence="2" id="KW-1185">Reference proteome</keyword>
<protein>
    <submittedName>
        <fullName evidence="1">Uncharacterized protein</fullName>
    </submittedName>
</protein>
<organism evidence="1 2">
    <name type="scientific">Paramuricea clavata</name>
    <name type="common">Red gorgonian</name>
    <name type="synonym">Violescent sea-whip</name>
    <dbReference type="NCBI Taxonomy" id="317549"/>
    <lineage>
        <taxon>Eukaryota</taxon>
        <taxon>Metazoa</taxon>
        <taxon>Cnidaria</taxon>
        <taxon>Anthozoa</taxon>
        <taxon>Octocorallia</taxon>
        <taxon>Malacalcyonacea</taxon>
        <taxon>Plexauridae</taxon>
        <taxon>Paramuricea</taxon>
    </lineage>
</organism>
<proteinExistence type="predicted"/>
<dbReference type="SMART" id="SM00748">
    <property type="entry name" value="HEPN"/>
    <property type="match status" value="1"/>
</dbReference>
<name>A0A6S7KRR8_PARCT</name>
<dbReference type="SUPFAM" id="SSF81593">
    <property type="entry name" value="Nucleotidyltransferase substrate binding subunit/domain"/>
    <property type="match status" value="1"/>
</dbReference>
<dbReference type="Gene3D" id="1.20.120.330">
    <property type="entry name" value="Nucleotidyltransferases domain 2"/>
    <property type="match status" value="1"/>
</dbReference>
<accession>A0A6S7KRR8</accession>
<comment type="caution">
    <text evidence="1">The sequence shown here is derived from an EMBL/GenBank/DDBJ whole genome shotgun (WGS) entry which is preliminary data.</text>
</comment>
<feature type="non-terminal residue" evidence="1">
    <location>
        <position position="1"/>
    </location>
</feature>
<dbReference type="InterPro" id="IPR007842">
    <property type="entry name" value="HEPN_dom"/>
</dbReference>
<dbReference type="OrthoDB" id="10071728at2759"/>
<evidence type="ECO:0000313" key="2">
    <source>
        <dbReference type="Proteomes" id="UP001152795"/>
    </source>
</evidence>
<dbReference type="AlphaFoldDB" id="A0A6S7KRR8"/>
<dbReference type="PROSITE" id="PS50910">
    <property type="entry name" value="HEPN"/>
    <property type="match status" value="1"/>
</dbReference>
<dbReference type="EMBL" id="CACRXK020036665">
    <property type="protein sequence ID" value="CAB4044880.1"/>
    <property type="molecule type" value="Genomic_DNA"/>
</dbReference>
<dbReference type="Pfam" id="PF05168">
    <property type="entry name" value="HEPN"/>
    <property type="match status" value="1"/>
</dbReference>
<reference evidence="1" key="1">
    <citation type="submission" date="2020-04" db="EMBL/GenBank/DDBJ databases">
        <authorList>
            <person name="Alioto T."/>
            <person name="Alioto T."/>
            <person name="Gomez Garrido J."/>
        </authorList>
    </citation>
    <scope>NUCLEOTIDE SEQUENCE</scope>
    <source>
        <strain evidence="1">A484AB</strain>
    </source>
</reference>